<accession>A0A517T4D0</accession>
<dbReference type="PROSITE" id="PS51352">
    <property type="entry name" value="THIOREDOXIN_2"/>
    <property type="match status" value="1"/>
</dbReference>
<dbReference type="EMBL" id="CP036316">
    <property type="protein sequence ID" value="QDT63237.1"/>
    <property type="molecule type" value="Genomic_DNA"/>
</dbReference>
<dbReference type="Gene3D" id="3.40.30.10">
    <property type="entry name" value="Glutaredoxin"/>
    <property type="match status" value="1"/>
</dbReference>
<dbReference type="SUPFAM" id="SSF52833">
    <property type="entry name" value="Thioredoxin-like"/>
    <property type="match status" value="1"/>
</dbReference>
<dbReference type="Pfam" id="PF03190">
    <property type="entry name" value="Thioredox_DsbH"/>
    <property type="match status" value="1"/>
</dbReference>
<dbReference type="AlphaFoldDB" id="A0A517T4D0"/>
<feature type="chain" id="PRO_5021724912" evidence="2">
    <location>
        <begin position="25"/>
        <end position="155"/>
    </location>
</feature>
<proteinExistence type="predicted"/>
<dbReference type="PANTHER" id="PTHR15337:SF11">
    <property type="entry name" value="THIOREDOXIN DOMAIN-CONTAINING PROTEIN"/>
    <property type="match status" value="1"/>
</dbReference>
<feature type="domain" description="Thioredoxin" evidence="3">
    <location>
        <begin position="13"/>
        <end position="139"/>
    </location>
</feature>
<evidence type="ECO:0000256" key="1">
    <source>
        <dbReference type="ARBA" id="ARBA00022729"/>
    </source>
</evidence>
<evidence type="ECO:0000313" key="4">
    <source>
        <dbReference type="EMBL" id="QDT63237.1"/>
    </source>
</evidence>
<dbReference type="GO" id="GO:0047134">
    <property type="term" value="F:protein-disulfide reductase [NAD(P)H] activity"/>
    <property type="evidence" value="ECO:0007669"/>
    <property type="project" value="UniProtKB-EC"/>
</dbReference>
<dbReference type="CDD" id="cd02947">
    <property type="entry name" value="TRX_family"/>
    <property type="match status" value="1"/>
</dbReference>
<gene>
    <name evidence="4" type="primary">dsbD_1</name>
    <name evidence="4" type="ORF">V22_04560</name>
</gene>
<dbReference type="InterPro" id="IPR036249">
    <property type="entry name" value="Thioredoxin-like_sf"/>
</dbReference>
<dbReference type="InterPro" id="IPR004879">
    <property type="entry name" value="Ssp411-like_TRX"/>
</dbReference>
<name>A0A517T4D0_9PLAN</name>
<dbReference type="Proteomes" id="UP000319976">
    <property type="component" value="Chromosome"/>
</dbReference>
<dbReference type="OrthoDB" id="213802at2"/>
<keyword evidence="1 2" id="KW-0732">Signal</keyword>
<evidence type="ECO:0000259" key="3">
    <source>
        <dbReference type="PROSITE" id="PS51352"/>
    </source>
</evidence>
<protein>
    <submittedName>
        <fullName evidence="4">Thiol:disulfide interchange protein DsbD</fullName>
        <ecNumber evidence="4">1.8.1.8</ecNumber>
    </submittedName>
</protein>
<organism evidence="4 5">
    <name type="scientific">Calycomorphotria hydatis</name>
    <dbReference type="NCBI Taxonomy" id="2528027"/>
    <lineage>
        <taxon>Bacteria</taxon>
        <taxon>Pseudomonadati</taxon>
        <taxon>Planctomycetota</taxon>
        <taxon>Planctomycetia</taxon>
        <taxon>Planctomycetales</taxon>
        <taxon>Planctomycetaceae</taxon>
        <taxon>Calycomorphotria</taxon>
    </lineage>
</organism>
<evidence type="ECO:0000313" key="5">
    <source>
        <dbReference type="Proteomes" id="UP000319976"/>
    </source>
</evidence>
<keyword evidence="5" id="KW-1185">Reference proteome</keyword>
<dbReference type="RefSeq" id="WP_145259400.1">
    <property type="nucleotide sequence ID" value="NZ_CP036316.1"/>
</dbReference>
<reference evidence="4 5" key="1">
    <citation type="submission" date="2019-02" db="EMBL/GenBank/DDBJ databases">
        <title>Deep-cultivation of Planctomycetes and their phenomic and genomic characterization uncovers novel biology.</title>
        <authorList>
            <person name="Wiegand S."/>
            <person name="Jogler M."/>
            <person name="Boedeker C."/>
            <person name="Pinto D."/>
            <person name="Vollmers J."/>
            <person name="Rivas-Marin E."/>
            <person name="Kohn T."/>
            <person name="Peeters S.H."/>
            <person name="Heuer A."/>
            <person name="Rast P."/>
            <person name="Oberbeckmann S."/>
            <person name="Bunk B."/>
            <person name="Jeske O."/>
            <person name="Meyerdierks A."/>
            <person name="Storesund J.E."/>
            <person name="Kallscheuer N."/>
            <person name="Luecker S."/>
            <person name="Lage O.M."/>
            <person name="Pohl T."/>
            <person name="Merkel B.J."/>
            <person name="Hornburger P."/>
            <person name="Mueller R.-W."/>
            <person name="Bruemmer F."/>
            <person name="Labrenz M."/>
            <person name="Spormann A.M."/>
            <person name="Op den Camp H."/>
            <person name="Overmann J."/>
            <person name="Amann R."/>
            <person name="Jetten M.S.M."/>
            <person name="Mascher T."/>
            <person name="Medema M.H."/>
            <person name="Devos D.P."/>
            <person name="Kaster A.-K."/>
            <person name="Ovreas L."/>
            <person name="Rohde M."/>
            <person name="Galperin M.Y."/>
            <person name="Jogler C."/>
        </authorList>
    </citation>
    <scope>NUCLEOTIDE SEQUENCE [LARGE SCALE GENOMIC DNA]</scope>
    <source>
        <strain evidence="4 5">V22</strain>
    </source>
</reference>
<dbReference type="EC" id="1.8.1.8" evidence="4"/>
<dbReference type="KEGG" id="chya:V22_04560"/>
<sequence length="155" mass="17177" precursor="true">MMLRALSLFILLVAVLTVAASATAEEKINVRWRTDIAKAAREAHTSRKPLLIQVTAEWCGFCKKMLKETYTDEGIAKHANGCFIPLTVDADEYPELMEELQIDAYPSTLVIDPSGQVVSRVKGFQDAEKFTESLNNACRSARKLAVANATEKSRN</sequence>
<evidence type="ECO:0000256" key="2">
    <source>
        <dbReference type="SAM" id="SignalP"/>
    </source>
</evidence>
<keyword evidence="4" id="KW-0560">Oxidoreductase</keyword>
<dbReference type="PANTHER" id="PTHR15337">
    <property type="entry name" value="ANTERIOR GRADIENT PROTEIN-RELATED"/>
    <property type="match status" value="1"/>
</dbReference>
<dbReference type="InterPro" id="IPR051099">
    <property type="entry name" value="AGR/TXD"/>
</dbReference>
<dbReference type="InterPro" id="IPR013766">
    <property type="entry name" value="Thioredoxin_domain"/>
</dbReference>
<feature type="signal peptide" evidence="2">
    <location>
        <begin position="1"/>
        <end position="24"/>
    </location>
</feature>